<dbReference type="PANTHER" id="PTHR40020">
    <property type="entry name" value="CYTOCHROME C OXIDASE ASSEMBLY FACTOR 2"/>
    <property type="match status" value="1"/>
</dbReference>
<dbReference type="InParanoid" id="A0A2T3AZW0"/>
<evidence type="ECO:0000313" key="4">
    <source>
        <dbReference type="Proteomes" id="UP000241818"/>
    </source>
</evidence>
<dbReference type="GO" id="GO:0033617">
    <property type="term" value="P:mitochondrial respiratory chain complex IV assembly"/>
    <property type="evidence" value="ECO:0007669"/>
    <property type="project" value="TreeGrafter"/>
</dbReference>
<accession>A0A2T3AZW0</accession>
<keyword evidence="4" id="KW-1185">Reference proteome</keyword>
<feature type="region of interest" description="Disordered" evidence="1">
    <location>
        <begin position="40"/>
        <end position="127"/>
    </location>
</feature>
<dbReference type="Proteomes" id="UP000241818">
    <property type="component" value="Unassembled WGS sequence"/>
</dbReference>
<dbReference type="RefSeq" id="XP_024720205.1">
    <property type="nucleotide sequence ID" value="XM_024866732.1"/>
</dbReference>
<dbReference type="OrthoDB" id="5410040at2759"/>
<evidence type="ECO:0000256" key="2">
    <source>
        <dbReference type="SAM" id="SignalP"/>
    </source>
</evidence>
<evidence type="ECO:0008006" key="5">
    <source>
        <dbReference type="Google" id="ProtNLM"/>
    </source>
</evidence>
<sequence length="127" mass="13762">MPPHLHPRSRYTSSLFATTLFASFFVVALPHILPCPAPRIAYADGEMPDGTPRKRRRRKCVTNEGEQIEPLKEASVAEDISDDGAASLTRMPKPKRECPVPKPGGLVGEILGFQPSSSDGDGKGRPP</sequence>
<name>A0A2T3AZW0_AMORE</name>
<dbReference type="GO" id="GO:0005759">
    <property type="term" value="C:mitochondrial matrix"/>
    <property type="evidence" value="ECO:0007669"/>
    <property type="project" value="TreeGrafter"/>
</dbReference>
<keyword evidence="2" id="KW-0732">Signal</keyword>
<evidence type="ECO:0000256" key="1">
    <source>
        <dbReference type="SAM" id="MobiDB-lite"/>
    </source>
</evidence>
<reference evidence="3 4" key="1">
    <citation type="journal article" date="2018" name="New Phytol.">
        <title>Comparative genomics and transcriptomics depict ericoid mycorrhizal fungi as versatile saprotrophs and plant mutualists.</title>
        <authorList>
            <person name="Martino E."/>
            <person name="Morin E."/>
            <person name="Grelet G.A."/>
            <person name="Kuo A."/>
            <person name="Kohler A."/>
            <person name="Daghino S."/>
            <person name="Barry K.W."/>
            <person name="Cichocki N."/>
            <person name="Clum A."/>
            <person name="Dockter R.B."/>
            <person name="Hainaut M."/>
            <person name="Kuo R.C."/>
            <person name="LaButti K."/>
            <person name="Lindahl B.D."/>
            <person name="Lindquist E.A."/>
            <person name="Lipzen A."/>
            <person name="Khouja H.R."/>
            <person name="Magnuson J."/>
            <person name="Murat C."/>
            <person name="Ohm R.A."/>
            <person name="Singer S.W."/>
            <person name="Spatafora J.W."/>
            <person name="Wang M."/>
            <person name="Veneault-Fourrey C."/>
            <person name="Henrissat B."/>
            <person name="Grigoriev I.V."/>
            <person name="Martin F.M."/>
            <person name="Perotto S."/>
        </authorList>
    </citation>
    <scope>NUCLEOTIDE SEQUENCE [LARGE SCALE GENOMIC DNA]</scope>
    <source>
        <strain evidence="3 4">ATCC 22711</strain>
    </source>
</reference>
<dbReference type="PANTHER" id="PTHR40020:SF1">
    <property type="entry name" value="CYTOCHROME C OXIDASE ASSEMBLY FACTOR 2"/>
    <property type="match status" value="1"/>
</dbReference>
<dbReference type="AlphaFoldDB" id="A0A2T3AZW0"/>
<dbReference type="EMBL" id="KZ679012">
    <property type="protein sequence ID" value="PSS16697.1"/>
    <property type="molecule type" value="Genomic_DNA"/>
</dbReference>
<organism evidence="3 4">
    <name type="scientific">Amorphotheca resinae ATCC 22711</name>
    <dbReference type="NCBI Taxonomy" id="857342"/>
    <lineage>
        <taxon>Eukaryota</taxon>
        <taxon>Fungi</taxon>
        <taxon>Dikarya</taxon>
        <taxon>Ascomycota</taxon>
        <taxon>Pezizomycotina</taxon>
        <taxon>Leotiomycetes</taxon>
        <taxon>Helotiales</taxon>
        <taxon>Amorphothecaceae</taxon>
        <taxon>Amorphotheca</taxon>
    </lineage>
</organism>
<protein>
    <recommendedName>
        <fullName evidence="5">Alpha-1,3-mannosyltransferase</fullName>
    </recommendedName>
</protein>
<dbReference type="GeneID" id="36574813"/>
<gene>
    <name evidence="3" type="ORF">M430DRAFT_35390</name>
</gene>
<evidence type="ECO:0000313" key="3">
    <source>
        <dbReference type="EMBL" id="PSS16697.1"/>
    </source>
</evidence>
<feature type="signal peptide" evidence="2">
    <location>
        <begin position="1"/>
        <end position="30"/>
    </location>
</feature>
<feature type="chain" id="PRO_5015567875" description="Alpha-1,3-mannosyltransferase" evidence="2">
    <location>
        <begin position="31"/>
        <end position="127"/>
    </location>
</feature>
<proteinExistence type="predicted"/>